<sequence length="159" mass="17587">MGVCASCLGLNRHPSQDGDHLDRLLDSEQQSYGTADDTHLTQPDEEELMREREALEHITAQAADDMIDVLHPSHDDWHHNPTTMSNHDPQYQPDSTHNGADNNEDGEEQEAGEAAWLESIQSAGLGQVQAPQRGTLAMDMGVLRDRGQHQKPARAEPAH</sequence>
<keyword evidence="8" id="KW-1185">Reference proteome</keyword>
<organism evidence="7 8">
    <name type="scientific">Lecanosticta acicola</name>
    <dbReference type="NCBI Taxonomy" id="111012"/>
    <lineage>
        <taxon>Eukaryota</taxon>
        <taxon>Fungi</taxon>
        <taxon>Dikarya</taxon>
        <taxon>Ascomycota</taxon>
        <taxon>Pezizomycotina</taxon>
        <taxon>Dothideomycetes</taxon>
        <taxon>Dothideomycetidae</taxon>
        <taxon>Mycosphaerellales</taxon>
        <taxon>Mycosphaerellaceae</taxon>
        <taxon>Lecanosticta</taxon>
    </lineage>
</organism>
<dbReference type="GO" id="GO:0031902">
    <property type="term" value="C:late endosome membrane"/>
    <property type="evidence" value="ECO:0007669"/>
    <property type="project" value="InterPro"/>
</dbReference>
<keyword evidence="5" id="KW-0449">Lipoprotein</keyword>
<evidence type="ECO:0000256" key="2">
    <source>
        <dbReference type="ARBA" id="ARBA00022707"/>
    </source>
</evidence>
<feature type="compositionally biased region" description="Acidic residues" evidence="6">
    <location>
        <begin position="102"/>
        <end position="111"/>
    </location>
</feature>
<dbReference type="GO" id="GO:0032008">
    <property type="term" value="P:positive regulation of TOR signaling"/>
    <property type="evidence" value="ECO:0007669"/>
    <property type="project" value="InterPro"/>
</dbReference>
<feature type="region of interest" description="Disordered" evidence="6">
    <location>
        <begin position="1"/>
        <end position="46"/>
    </location>
</feature>
<protein>
    <submittedName>
        <fullName evidence="7">Uncharacterized protein</fullName>
    </submittedName>
</protein>
<evidence type="ECO:0000256" key="1">
    <source>
        <dbReference type="ARBA" id="ARBA00004308"/>
    </source>
</evidence>
<dbReference type="GO" id="GO:0043410">
    <property type="term" value="P:positive regulation of MAPK cascade"/>
    <property type="evidence" value="ECO:0007669"/>
    <property type="project" value="InterPro"/>
</dbReference>
<dbReference type="InterPro" id="IPR028209">
    <property type="entry name" value="LAMTOR1/MEH1"/>
</dbReference>
<dbReference type="Proteomes" id="UP001296104">
    <property type="component" value="Unassembled WGS sequence"/>
</dbReference>
<comment type="caution">
    <text evidence="7">The sequence shown here is derived from an EMBL/GenBank/DDBJ whole genome shotgun (WGS) entry which is preliminary data.</text>
</comment>
<accession>A0AAI8YWJ0</accession>
<feature type="compositionally biased region" description="Basic and acidic residues" evidence="6">
    <location>
        <begin position="142"/>
        <end position="159"/>
    </location>
</feature>
<dbReference type="GO" id="GO:0071230">
    <property type="term" value="P:cellular response to amino acid stimulus"/>
    <property type="evidence" value="ECO:0007669"/>
    <property type="project" value="InterPro"/>
</dbReference>
<evidence type="ECO:0000313" key="7">
    <source>
        <dbReference type="EMBL" id="CAK3953291.1"/>
    </source>
</evidence>
<keyword evidence="4" id="KW-0564">Palmitate</keyword>
<feature type="region of interest" description="Disordered" evidence="6">
    <location>
        <begin position="69"/>
        <end position="159"/>
    </location>
</feature>
<reference evidence="7" key="1">
    <citation type="submission" date="2023-11" db="EMBL/GenBank/DDBJ databases">
        <authorList>
            <person name="Alioto T."/>
            <person name="Alioto T."/>
            <person name="Gomez Garrido J."/>
        </authorList>
    </citation>
    <scope>NUCLEOTIDE SEQUENCE</scope>
</reference>
<evidence type="ECO:0000313" key="8">
    <source>
        <dbReference type="Proteomes" id="UP001296104"/>
    </source>
</evidence>
<dbReference type="AlphaFoldDB" id="A0AAI8YWJ0"/>
<evidence type="ECO:0000256" key="5">
    <source>
        <dbReference type="ARBA" id="ARBA00023288"/>
    </source>
</evidence>
<keyword evidence="2" id="KW-0519">Myristate</keyword>
<feature type="compositionally biased region" description="Polar residues" evidence="6">
    <location>
        <begin position="119"/>
        <end position="132"/>
    </location>
</feature>
<evidence type="ECO:0000256" key="6">
    <source>
        <dbReference type="SAM" id="MobiDB-lite"/>
    </source>
</evidence>
<feature type="compositionally biased region" description="Polar residues" evidence="6">
    <location>
        <begin position="80"/>
        <end position="97"/>
    </location>
</feature>
<dbReference type="GO" id="GO:0045121">
    <property type="term" value="C:membrane raft"/>
    <property type="evidence" value="ECO:0007669"/>
    <property type="project" value="InterPro"/>
</dbReference>
<keyword evidence="3" id="KW-0472">Membrane</keyword>
<gene>
    <name evidence="7" type="ORF">LECACI_7A003303</name>
</gene>
<comment type="subcellular location">
    <subcellularLocation>
        <location evidence="1">Endomembrane system</location>
    </subcellularLocation>
</comment>
<dbReference type="Pfam" id="PF15454">
    <property type="entry name" value="LAMTOR"/>
    <property type="match status" value="1"/>
</dbReference>
<name>A0AAI8YWJ0_9PEZI</name>
<dbReference type="GO" id="GO:0071986">
    <property type="term" value="C:Ragulator complex"/>
    <property type="evidence" value="ECO:0007669"/>
    <property type="project" value="InterPro"/>
</dbReference>
<evidence type="ECO:0000256" key="4">
    <source>
        <dbReference type="ARBA" id="ARBA00023139"/>
    </source>
</evidence>
<dbReference type="GO" id="GO:0001919">
    <property type="term" value="P:regulation of receptor recycling"/>
    <property type="evidence" value="ECO:0007669"/>
    <property type="project" value="InterPro"/>
</dbReference>
<evidence type="ECO:0000256" key="3">
    <source>
        <dbReference type="ARBA" id="ARBA00023136"/>
    </source>
</evidence>
<dbReference type="GO" id="GO:0016197">
    <property type="term" value="P:endosomal transport"/>
    <property type="evidence" value="ECO:0007669"/>
    <property type="project" value="InterPro"/>
</dbReference>
<proteinExistence type="predicted"/>
<feature type="compositionally biased region" description="Basic and acidic residues" evidence="6">
    <location>
        <begin position="14"/>
        <end position="26"/>
    </location>
</feature>
<dbReference type="EMBL" id="CAVMBE010000016">
    <property type="protein sequence ID" value="CAK3953291.1"/>
    <property type="molecule type" value="Genomic_DNA"/>
</dbReference>